<evidence type="ECO:0000313" key="2">
    <source>
        <dbReference type="Proteomes" id="UP001162483"/>
    </source>
</evidence>
<keyword evidence="2" id="KW-1185">Reference proteome</keyword>
<sequence length="52" mass="5937">MTVGSMYRRECEGYDSGQYVQNGVEGGMTVGSMYRSGVRRYDSGQYVQERRV</sequence>
<name>A0ABN9D7I4_9NEOB</name>
<dbReference type="Proteomes" id="UP001162483">
    <property type="component" value="Unassembled WGS sequence"/>
</dbReference>
<comment type="caution">
    <text evidence="1">The sequence shown here is derived from an EMBL/GenBank/DDBJ whole genome shotgun (WGS) entry which is preliminary data.</text>
</comment>
<gene>
    <name evidence="1" type="ORF">SPARVUS_LOCUS6543874</name>
</gene>
<organism evidence="1 2">
    <name type="scientific">Staurois parvus</name>
    <dbReference type="NCBI Taxonomy" id="386267"/>
    <lineage>
        <taxon>Eukaryota</taxon>
        <taxon>Metazoa</taxon>
        <taxon>Chordata</taxon>
        <taxon>Craniata</taxon>
        <taxon>Vertebrata</taxon>
        <taxon>Euteleostomi</taxon>
        <taxon>Amphibia</taxon>
        <taxon>Batrachia</taxon>
        <taxon>Anura</taxon>
        <taxon>Neobatrachia</taxon>
        <taxon>Ranoidea</taxon>
        <taxon>Ranidae</taxon>
        <taxon>Staurois</taxon>
    </lineage>
</organism>
<evidence type="ECO:0000313" key="1">
    <source>
        <dbReference type="EMBL" id="CAI9567487.1"/>
    </source>
</evidence>
<proteinExistence type="predicted"/>
<dbReference type="EMBL" id="CATNWA010014104">
    <property type="protein sequence ID" value="CAI9567487.1"/>
    <property type="molecule type" value="Genomic_DNA"/>
</dbReference>
<reference evidence="1" key="1">
    <citation type="submission" date="2023-05" db="EMBL/GenBank/DDBJ databases">
        <authorList>
            <person name="Stuckert A."/>
        </authorList>
    </citation>
    <scope>NUCLEOTIDE SEQUENCE</scope>
</reference>
<protein>
    <submittedName>
        <fullName evidence="1">Uncharacterized protein</fullName>
    </submittedName>
</protein>
<accession>A0ABN9D7I4</accession>